<protein>
    <submittedName>
        <fullName evidence="6">LysR family transcriptional regulator, pca operon transcriptional activator</fullName>
    </submittedName>
</protein>
<evidence type="ECO:0000313" key="7">
    <source>
        <dbReference type="Proteomes" id="UP001157961"/>
    </source>
</evidence>
<dbReference type="Gene3D" id="1.10.10.10">
    <property type="entry name" value="Winged helix-like DNA-binding domain superfamily/Winged helix DNA-binding domain"/>
    <property type="match status" value="1"/>
</dbReference>
<dbReference type="InterPro" id="IPR036388">
    <property type="entry name" value="WH-like_DNA-bd_sf"/>
</dbReference>
<dbReference type="InterPro" id="IPR000847">
    <property type="entry name" value="LysR_HTH_N"/>
</dbReference>
<keyword evidence="3" id="KW-0238">DNA-binding</keyword>
<dbReference type="Gene3D" id="3.40.190.10">
    <property type="entry name" value="Periplasmic binding protein-like II"/>
    <property type="match status" value="2"/>
</dbReference>
<keyword evidence="2" id="KW-0805">Transcription regulation</keyword>
<dbReference type="Pfam" id="PF00126">
    <property type="entry name" value="HTH_1"/>
    <property type="match status" value="1"/>
</dbReference>
<proteinExistence type="inferred from homology"/>
<dbReference type="PROSITE" id="PS50931">
    <property type="entry name" value="HTH_LYSR"/>
    <property type="match status" value="1"/>
</dbReference>
<evidence type="ECO:0000259" key="5">
    <source>
        <dbReference type="PROSITE" id="PS50931"/>
    </source>
</evidence>
<dbReference type="SUPFAM" id="SSF46785">
    <property type="entry name" value="Winged helix' DNA-binding domain"/>
    <property type="match status" value="1"/>
</dbReference>
<accession>A0ABY1NFC7</accession>
<dbReference type="EMBL" id="FXTY01000001">
    <property type="protein sequence ID" value="SMP08236.1"/>
    <property type="molecule type" value="Genomic_DNA"/>
</dbReference>
<name>A0ABY1NFC7_9RHOB</name>
<evidence type="ECO:0000256" key="3">
    <source>
        <dbReference type="ARBA" id="ARBA00023125"/>
    </source>
</evidence>
<gene>
    <name evidence="6" type="ORF">SAMN06265373_101859</name>
</gene>
<dbReference type="PANTHER" id="PTHR30419:SF8">
    <property type="entry name" value="NITROGEN ASSIMILATION TRANSCRIPTIONAL ACTIVATOR-RELATED"/>
    <property type="match status" value="1"/>
</dbReference>
<dbReference type="InterPro" id="IPR050950">
    <property type="entry name" value="HTH-type_LysR_regulators"/>
</dbReference>
<dbReference type="PRINTS" id="PR00039">
    <property type="entry name" value="HTHLYSR"/>
</dbReference>
<sequence>MIDRRIKFRHIQCFSEIVRHNSLKSAAQHLHLTQPAISKTLKELEEVVGSDLLVRNRGGVSLTKQGEVFLHFAQMSLAALQQGLNGVAQLQKAGKISLLVGALPSVAARLMPEVAQAFSDLAPDVTLHIHDGPYGYLIEELRQGRLDVVIGRMGAPEIMKGIAFTQLYDEHVEFVVRKGHPLLARPDIHRLSDWPVIFPPKASVIRPLVERALVAQGVGEVDTKVESVSGAFGRNYALSNDAVWIISNGVVAKELESGALVRLPFDTSLTKGPVGLMARTDGQLSAAESLFRRVLAEVAERIA</sequence>
<dbReference type="InterPro" id="IPR036390">
    <property type="entry name" value="WH_DNA-bd_sf"/>
</dbReference>
<dbReference type="RefSeq" id="WP_283424692.1">
    <property type="nucleotide sequence ID" value="NZ_FXTY01000001.1"/>
</dbReference>
<organism evidence="6 7">
    <name type="scientific">Shimia sagamensis</name>
    <dbReference type="NCBI Taxonomy" id="1566352"/>
    <lineage>
        <taxon>Bacteria</taxon>
        <taxon>Pseudomonadati</taxon>
        <taxon>Pseudomonadota</taxon>
        <taxon>Alphaproteobacteria</taxon>
        <taxon>Rhodobacterales</taxon>
        <taxon>Roseobacteraceae</taxon>
    </lineage>
</organism>
<keyword evidence="7" id="KW-1185">Reference proteome</keyword>
<dbReference type="InterPro" id="IPR012787">
    <property type="entry name" value="TF_PcaQ"/>
</dbReference>
<dbReference type="Proteomes" id="UP001157961">
    <property type="component" value="Unassembled WGS sequence"/>
</dbReference>
<feature type="domain" description="HTH lysR-type" evidence="5">
    <location>
        <begin position="6"/>
        <end position="63"/>
    </location>
</feature>
<comment type="caution">
    <text evidence="6">The sequence shown here is derived from an EMBL/GenBank/DDBJ whole genome shotgun (WGS) entry which is preliminary data.</text>
</comment>
<comment type="similarity">
    <text evidence="1">Belongs to the LysR transcriptional regulatory family.</text>
</comment>
<dbReference type="SUPFAM" id="SSF53850">
    <property type="entry name" value="Periplasmic binding protein-like II"/>
    <property type="match status" value="1"/>
</dbReference>
<evidence type="ECO:0000313" key="6">
    <source>
        <dbReference type="EMBL" id="SMP08236.1"/>
    </source>
</evidence>
<reference evidence="6 7" key="1">
    <citation type="submission" date="2017-05" db="EMBL/GenBank/DDBJ databases">
        <authorList>
            <person name="Varghese N."/>
            <person name="Submissions S."/>
        </authorList>
    </citation>
    <scope>NUCLEOTIDE SEQUENCE [LARGE SCALE GENOMIC DNA]</scope>
    <source>
        <strain evidence="6 7">DSM 29734</strain>
    </source>
</reference>
<dbReference type="PANTHER" id="PTHR30419">
    <property type="entry name" value="HTH-TYPE TRANSCRIPTIONAL REGULATOR YBHD"/>
    <property type="match status" value="1"/>
</dbReference>
<evidence type="ECO:0000256" key="4">
    <source>
        <dbReference type="ARBA" id="ARBA00023163"/>
    </source>
</evidence>
<dbReference type="Pfam" id="PF03466">
    <property type="entry name" value="LysR_substrate"/>
    <property type="match status" value="1"/>
</dbReference>
<dbReference type="InterPro" id="IPR005119">
    <property type="entry name" value="LysR_subst-bd"/>
</dbReference>
<keyword evidence="4" id="KW-0804">Transcription</keyword>
<evidence type="ECO:0000256" key="2">
    <source>
        <dbReference type="ARBA" id="ARBA00023015"/>
    </source>
</evidence>
<dbReference type="NCBIfam" id="TIGR02424">
    <property type="entry name" value="TF_pcaQ"/>
    <property type="match status" value="1"/>
</dbReference>
<evidence type="ECO:0000256" key="1">
    <source>
        <dbReference type="ARBA" id="ARBA00009437"/>
    </source>
</evidence>